<evidence type="ECO:0000256" key="4">
    <source>
        <dbReference type="ARBA" id="ARBA00022840"/>
    </source>
</evidence>
<proteinExistence type="predicted"/>
<sequence length="254" mass="29063">MTESRRADYDPTTDVSDVWISASIHGRSRISRGQMERRWLDDLWIDLCGSGIRKSLIRVEHHISNVIEYKLALLPQTVADLKKRLAMLIVFLQVLLEEAKADAADIGIITMYGEVVRRIEQQLRAHNIRNVQVAKARSDPEASTVDAFQGRQKKIILLLFVAAFANRGRDPFGFVKDANRLNVATTRSEEFHFMFGDLDMWKTWMVANQTLGLSSSAAIQRVVNWVISHGQVVDWMRVNAALHRRYPGKDFEED</sequence>
<evidence type="ECO:0000313" key="7">
    <source>
        <dbReference type="Proteomes" id="UP001274830"/>
    </source>
</evidence>
<dbReference type="InterPro" id="IPR047187">
    <property type="entry name" value="SF1_C_Upf1"/>
</dbReference>
<name>A0AAE0WHW9_9PEZI</name>
<dbReference type="InterPro" id="IPR050534">
    <property type="entry name" value="Coronavir_polyprotein_1ab"/>
</dbReference>
<dbReference type="GO" id="GO:0016787">
    <property type="term" value="F:hydrolase activity"/>
    <property type="evidence" value="ECO:0007669"/>
    <property type="project" value="UniProtKB-KW"/>
</dbReference>
<dbReference type="Gene3D" id="3.40.50.300">
    <property type="entry name" value="P-loop containing nucleotide triphosphate hydrolases"/>
    <property type="match status" value="1"/>
</dbReference>
<comment type="caution">
    <text evidence="6">The sequence shown here is derived from an EMBL/GenBank/DDBJ whole genome shotgun (WGS) entry which is preliminary data.</text>
</comment>
<keyword evidence="2" id="KW-0378">Hydrolase</keyword>
<evidence type="ECO:0000256" key="3">
    <source>
        <dbReference type="ARBA" id="ARBA00022806"/>
    </source>
</evidence>
<gene>
    <name evidence="6" type="ORF">LTR78_010621</name>
</gene>
<dbReference type="GO" id="GO:0043139">
    <property type="term" value="F:5'-3' DNA helicase activity"/>
    <property type="evidence" value="ECO:0007669"/>
    <property type="project" value="TreeGrafter"/>
</dbReference>
<reference evidence="6" key="1">
    <citation type="submission" date="2023-07" db="EMBL/GenBank/DDBJ databases">
        <title>Black Yeasts Isolated from many extreme environments.</title>
        <authorList>
            <person name="Coleine C."/>
            <person name="Stajich J.E."/>
            <person name="Selbmann L."/>
        </authorList>
    </citation>
    <scope>NUCLEOTIDE SEQUENCE</scope>
    <source>
        <strain evidence="6">CCFEE 5485</strain>
    </source>
</reference>
<keyword evidence="1" id="KW-0547">Nucleotide-binding</keyword>
<dbReference type="AlphaFoldDB" id="A0AAE0WHW9"/>
<dbReference type="InterPro" id="IPR027417">
    <property type="entry name" value="P-loop_NTPase"/>
</dbReference>
<dbReference type="CDD" id="cd18808">
    <property type="entry name" value="SF1_C_Upf1"/>
    <property type="match status" value="1"/>
</dbReference>
<evidence type="ECO:0000256" key="2">
    <source>
        <dbReference type="ARBA" id="ARBA00022801"/>
    </source>
</evidence>
<evidence type="ECO:0000256" key="1">
    <source>
        <dbReference type="ARBA" id="ARBA00022741"/>
    </source>
</evidence>
<evidence type="ECO:0000259" key="5">
    <source>
        <dbReference type="Pfam" id="PF13087"/>
    </source>
</evidence>
<dbReference type="SUPFAM" id="SSF52540">
    <property type="entry name" value="P-loop containing nucleoside triphosphate hydrolases"/>
    <property type="match status" value="1"/>
</dbReference>
<dbReference type="Pfam" id="PF13087">
    <property type="entry name" value="AAA_12"/>
    <property type="match status" value="1"/>
</dbReference>
<accession>A0AAE0WHW9</accession>
<protein>
    <recommendedName>
        <fullName evidence="5">DNA2/NAM7 helicase-like C-terminal domain-containing protein</fullName>
    </recommendedName>
</protein>
<dbReference type="InterPro" id="IPR041679">
    <property type="entry name" value="DNA2/NAM7-like_C"/>
</dbReference>
<dbReference type="PANTHER" id="PTHR43788">
    <property type="entry name" value="DNA2/NAM7 HELICASE FAMILY MEMBER"/>
    <property type="match status" value="1"/>
</dbReference>
<dbReference type="EMBL" id="JAUTXT010000081">
    <property type="protein sequence ID" value="KAK3669520.1"/>
    <property type="molecule type" value="Genomic_DNA"/>
</dbReference>
<organism evidence="6 7">
    <name type="scientific">Recurvomyces mirabilis</name>
    <dbReference type="NCBI Taxonomy" id="574656"/>
    <lineage>
        <taxon>Eukaryota</taxon>
        <taxon>Fungi</taxon>
        <taxon>Dikarya</taxon>
        <taxon>Ascomycota</taxon>
        <taxon>Pezizomycotina</taxon>
        <taxon>Dothideomycetes</taxon>
        <taxon>Dothideomycetidae</taxon>
        <taxon>Mycosphaerellales</taxon>
        <taxon>Teratosphaeriaceae</taxon>
        <taxon>Recurvomyces</taxon>
    </lineage>
</organism>
<feature type="domain" description="DNA2/NAM7 helicase-like C-terminal" evidence="5">
    <location>
        <begin position="89"/>
        <end position="197"/>
    </location>
</feature>
<dbReference type="Proteomes" id="UP001274830">
    <property type="component" value="Unassembled WGS sequence"/>
</dbReference>
<dbReference type="PANTHER" id="PTHR43788:SF8">
    <property type="entry name" value="DNA-BINDING PROTEIN SMUBP-2"/>
    <property type="match status" value="1"/>
</dbReference>
<keyword evidence="4" id="KW-0067">ATP-binding</keyword>
<keyword evidence="3" id="KW-0347">Helicase</keyword>
<dbReference type="GO" id="GO:0005524">
    <property type="term" value="F:ATP binding"/>
    <property type="evidence" value="ECO:0007669"/>
    <property type="project" value="UniProtKB-KW"/>
</dbReference>
<evidence type="ECO:0000313" key="6">
    <source>
        <dbReference type="EMBL" id="KAK3669520.1"/>
    </source>
</evidence>
<keyword evidence="7" id="KW-1185">Reference proteome</keyword>